<dbReference type="EMBL" id="JACGCI010000022">
    <property type="protein sequence ID" value="KAF6757437.1"/>
    <property type="molecule type" value="Genomic_DNA"/>
</dbReference>
<name>A0A8H6I3V8_9AGAR</name>
<dbReference type="OrthoDB" id="2688364at2759"/>
<dbReference type="PROSITE" id="PS50181">
    <property type="entry name" value="FBOX"/>
    <property type="match status" value="1"/>
</dbReference>
<accession>A0A8H6I3V8</accession>
<dbReference type="SMART" id="SM00256">
    <property type="entry name" value="FBOX"/>
    <property type="match status" value="1"/>
</dbReference>
<dbReference type="Gene3D" id="1.20.1280.50">
    <property type="match status" value="1"/>
</dbReference>
<keyword evidence="3" id="KW-1185">Reference proteome</keyword>
<dbReference type="Pfam" id="PF12937">
    <property type="entry name" value="F-box-like"/>
    <property type="match status" value="1"/>
</dbReference>
<gene>
    <name evidence="2" type="ORF">DFP72DRAFT_891147</name>
</gene>
<dbReference type="InterPro" id="IPR036047">
    <property type="entry name" value="F-box-like_dom_sf"/>
</dbReference>
<proteinExistence type="predicted"/>
<dbReference type="AlphaFoldDB" id="A0A8H6I3V8"/>
<evidence type="ECO:0000259" key="1">
    <source>
        <dbReference type="PROSITE" id="PS50181"/>
    </source>
</evidence>
<sequence>MEANLVPLPEDEELPNDVWFEVAILLEPQDLLCMKLVCRALYSIFADQELWKYVLHAVCRRHFVFLPSFPIDDMNATELQRAALGPYRWGKLLERNSRHSVKKENLALVRPMKENDYPLRTTRQSKKFLVPGGRYLVVAHTESVDLWDLGPVGRAPLSPPVLVAREELAPSSATAFQLEGLEVAPINEATLRIVVALVGSKALFSVFDISLDGENPSFKPIDSLVVETQVDDTVFCTSLSIHGNRLHATLTRYAISLIWDFKTGRWTKGRSQVYNSYHDYPTKAFTGTAVIEFGSNSLLVWAVPFSDAETAPVLQSTIYLDEELPKALGDMQEITYPRWEPISSDMTTIRLPSIWHSRHCGSLIFDILRNTQAREPENDLSCGFRYQVDVRPSPLNHTSPEKLNVAVALLATYDFPPGFSYAPMLCTTPNASLGLGHAGASMILMSTPRETGYCDDFIFSMYALRASDSPHNEDVRSDIVLIPIQKTLLSDELSPVSQSLCSASGRLAFTTWLINDPVAISVSDFLSPWQDPS</sequence>
<dbReference type="SUPFAM" id="SSF81383">
    <property type="entry name" value="F-box domain"/>
    <property type="match status" value="1"/>
</dbReference>
<feature type="domain" description="F-box" evidence="1">
    <location>
        <begin position="8"/>
        <end position="54"/>
    </location>
</feature>
<evidence type="ECO:0000313" key="3">
    <source>
        <dbReference type="Proteomes" id="UP000521943"/>
    </source>
</evidence>
<protein>
    <recommendedName>
        <fullName evidence="1">F-box domain-containing protein</fullName>
    </recommendedName>
</protein>
<dbReference type="InterPro" id="IPR001810">
    <property type="entry name" value="F-box_dom"/>
</dbReference>
<evidence type="ECO:0000313" key="2">
    <source>
        <dbReference type="EMBL" id="KAF6757437.1"/>
    </source>
</evidence>
<dbReference type="Proteomes" id="UP000521943">
    <property type="component" value="Unassembled WGS sequence"/>
</dbReference>
<reference evidence="2 3" key="1">
    <citation type="submission" date="2020-07" db="EMBL/GenBank/DDBJ databases">
        <title>Comparative genomics of pyrophilous fungi reveals a link between fire events and developmental genes.</title>
        <authorList>
            <consortium name="DOE Joint Genome Institute"/>
            <person name="Steindorff A.S."/>
            <person name="Carver A."/>
            <person name="Calhoun S."/>
            <person name="Stillman K."/>
            <person name="Liu H."/>
            <person name="Lipzen A."/>
            <person name="Pangilinan J."/>
            <person name="Labutti K."/>
            <person name="Bruns T.D."/>
            <person name="Grigoriev I.V."/>
        </authorList>
    </citation>
    <scope>NUCLEOTIDE SEQUENCE [LARGE SCALE GENOMIC DNA]</scope>
    <source>
        <strain evidence="2 3">CBS 144469</strain>
    </source>
</reference>
<organism evidence="2 3">
    <name type="scientific">Ephemerocybe angulata</name>
    <dbReference type="NCBI Taxonomy" id="980116"/>
    <lineage>
        <taxon>Eukaryota</taxon>
        <taxon>Fungi</taxon>
        <taxon>Dikarya</taxon>
        <taxon>Basidiomycota</taxon>
        <taxon>Agaricomycotina</taxon>
        <taxon>Agaricomycetes</taxon>
        <taxon>Agaricomycetidae</taxon>
        <taxon>Agaricales</taxon>
        <taxon>Agaricineae</taxon>
        <taxon>Psathyrellaceae</taxon>
        <taxon>Ephemerocybe</taxon>
    </lineage>
</organism>
<comment type="caution">
    <text evidence="2">The sequence shown here is derived from an EMBL/GenBank/DDBJ whole genome shotgun (WGS) entry which is preliminary data.</text>
</comment>